<proteinExistence type="predicted"/>
<dbReference type="AlphaFoldDB" id="T0FRD1"/>
<name>T0FRD1_9LEPT</name>
<sequence length="46" mass="5341">MKSVIKNFSLLKLFGRTGQGKKGFPFVMKNRITFLPDRPRKKDSID</sequence>
<reference evidence="1" key="1">
    <citation type="submission" date="2013-05" db="EMBL/GenBank/DDBJ databases">
        <authorList>
            <person name="Harkins D.M."/>
            <person name="Durkin A.S."/>
            <person name="Brinkac L.M."/>
            <person name="Haft D.H."/>
            <person name="Selengut J.D."/>
            <person name="Sanka R."/>
            <person name="DePew J."/>
            <person name="Purushe J."/>
            <person name="Galloway R.L."/>
            <person name="Vinetz J.M."/>
            <person name="Sutton G.G."/>
            <person name="Nierman W.C."/>
            <person name="Fouts D.E."/>
        </authorList>
    </citation>
    <scope>NUCLEOTIDE SEQUENCE [LARGE SCALE GENOMIC DNA]</scope>
    <source>
        <strain evidence="1">80-412</strain>
    </source>
</reference>
<dbReference type="Proteomes" id="UP000015445">
    <property type="component" value="Unassembled WGS sequence"/>
</dbReference>
<accession>T0FRD1</accession>
<protein>
    <submittedName>
        <fullName evidence="1">Uncharacterized protein</fullName>
    </submittedName>
</protein>
<keyword evidence="2" id="KW-1185">Reference proteome</keyword>
<dbReference type="EMBL" id="AOHD02000040">
    <property type="protein sequence ID" value="EQA80255.1"/>
    <property type="molecule type" value="Genomic_DNA"/>
</dbReference>
<evidence type="ECO:0000313" key="2">
    <source>
        <dbReference type="Proteomes" id="UP000015445"/>
    </source>
</evidence>
<comment type="caution">
    <text evidence="1">The sequence shown here is derived from an EMBL/GenBank/DDBJ whole genome shotgun (WGS) entry which is preliminary data.</text>
</comment>
<evidence type="ECO:0000313" key="1">
    <source>
        <dbReference type="EMBL" id="EQA80255.1"/>
    </source>
</evidence>
<gene>
    <name evidence="1" type="ORF">LEP1GSC193_4410</name>
</gene>
<organism evidence="1 2">
    <name type="scientific">Leptospira alstonii serovar Pingchang str. 80-412</name>
    <dbReference type="NCBI Taxonomy" id="1218564"/>
    <lineage>
        <taxon>Bacteria</taxon>
        <taxon>Pseudomonadati</taxon>
        <taxon>Spirochaetota</taxon>
        <taxon>Spirochaetia</taxon>
        <taxon>Leptospirales</taxon>
        <taxon>Leptospiraceae</taxon>
        <taxon>Leptospira</taxon>
    </lineage>
</organism>